<reference evidence="8 9" key="1">
    <citation type="submission" date="2021-03" db="EMBL/GenBank/DDBJ databases">
        <title>Flavobacterium kribbensis sp. nov, an endophytic bacteria, isolated from soybean.</title>
        <authorList>
            <person name="Lee J."/>
            <person name="Seo J."/>
        </authorList>
    </citation>
    <scope>NUCLEOTIDE SEQUENCE [LARGE SCALE GENOMIC DNA]</scope>
    <source>
        <strain evidence="8 9">BB8</strain>
    </source>
</reference>
<feature type="domain" description="Histidine kinase/HSP90-like ATPase" evidence="7">
    <location>
        <begin position="593"/>
        <end position="680"/>
    </location>
</feature>
<dbReference type="GO" id="GO:0005524">
    <property type="term" value="F:ATP binding"/>
    <property type="evidence" value="ECO:0007669"/>
    <property type="project" value="UniProtKB-KW"/>
</dbReference>
<evidence type="ECO:0000256" key="6">
    <source>
        <dbReference type="SAM" id="Phobius"/>
    </source>
</evidence>
<feature type="transmembrane region" description="Helical" evidence="6">
    <location>
        <begin position="424"/>
        <end position="446"/>
    </location>
</feature>
<name>A0ABX7QKP7_9FLAO</name>
<evidence type="ECO:0000256" key="2">
    <source>
        <dbReference type="ARBA" id="ARBA00012438"/>
    </source>
</evidence>
<dbReference type="InterPro" id="IPR050482">
    <property type="entry name" value="Sensor_HK_TwoCompSys"/>
</dbReference>
<keyword evidence="6" id="KW-0472">Membrane</keyword>
<keyword evidence="4" id="KW-0418">Kinase</keyword>
<keyword evidence="6" id="KW-0812">Transmembrane</keyword>
<dbReference type="InterPro" id="IPR003594">
    <property type="entry name" value="HATPase_dom"/>
</dbReference>
<keyword evidence="6" id="KW-1133">Transmembrane helix</keyword>
<dbReference type="PANTHER" id="PTHR24421:SF10">
    <property type="entry name" value="NITRATE_NITRITE SENSOR PROTEIN NARQ"/>
    <property type="match status" value="1"/>
</dbReference>
<evidence type="ECO:0000313" key="8">
    <source>
        <dbReference type="EMBL" id="QSW91617.1"/>
    </source>
</evidence>
<accession>A0ABX7QKP7</accession>
<organism evidence="8 9">
    <name type="scientific">Flavobacterium endoglycinae</name>
    <dbReference type="NCBI Taxonomy" id="2816357"/>
    <lineage>
        <taxon>Bacteria</taxon>
        <taxon>Pseudomonadati</taxon>
        <taxon>Bacteroidota</taxon>
        <taxon>Flavobacteriia</taxon>
        <taxon>Flavobacteriales</taxon>
        <taxon>Flavobacteriaceae</taxon>
        <taxon>Flavobacterium</taxon>
    </lineage>
</organism>
<dbReference type="EMBL" id="CP071448">
    <property type="protein sequence ID" value="QSW91617.1"/>
    <property type="molecule type" value="Genomic_DNA"/>
</dbReference>
<keyword evidence="8" id="KW-0067">ATP-binding</keyword>
<evidence type="ECO:0000259" key="7">
    <source>
        <dbReference type="Pfam" id="PF02518"/>
    </source>
</evidence>
<dbReference type="InterPro" id="IPR011990">
    <property type="entry name" value="TPR-like_helical_dom_sf"/>
</dbReference>
<keyword evidence="5" id="KW-0902">Two-component regulatory system</keyword>
<dbReference type="Pfam" id="PF02518">
    <property type="entry name" value="HATPase_c"/>
    <property type="match status" value="1"/>
</dbReference>
<dbReference type="CDD" id="cd16917">
    <property type="entry name" value="HATPase_UhpB-NarQ-NarX-like"/>
    <property type="match status" value="1"/>
</dbReference>
<dbReference type="PROSITE" id="PS51257">
    <property type="entry name" value="PROKAR_LIPOPROTEIN"/>
    <property type="match status" value="1"/>
</dbReference>
<dbReference type="InterPro" id="IPR036890">
    <property type="entry name" value="HATPase_C_sf"/>
</dbReference>
<keyword evidence="3" id="KW-0808">Transferase</keyword>
<gene>
    <name evidence="8" type="ORF">J0383_19170</name>
</gene>
<dbReference type="Gene3D" id="1.25.40.10">
    <property type="entry name" value="Tetratricopeptide repeat domain"/>
    <property type="match status" value="2"/>
</dbReference>
<evidence type="ECO:0000256" key="4">
    <source>
        <dbReference type="ARBA" id="ARBA00022777"/>
    </source>
</evidence>
<evidence type="ECO:0000313" key="9">
    <source>
        <dbReference type="Proteomes" id="UP000663440"/>
    </source>
</evidence>
<dbReference type="Proteomes" id="UP000663440">
    <property type="component" value="Chromosome"/>
</dbReference>
<keyword evidence="9" id="KW-1185">Reference proteome</keyword>
<protein>
    <recommendedName>
        <fullName evidence="2">histidine kinase</fullName>
        <ecNumber evidence="2">2.7.13.3</ecNumber>
    </recommendedName>
</protein>
<dbReference type="SUPFAM" id="SSF55874">
    <property type="entry name" value="ATPase domain of HSP90 chaperone/DNA topoisomerase II/histidine kinase"/>
    <property type="match status" value="1"/>
</dbReference>
<comment type="catalytic activity">
    <reaction evidence="1">
        <text>ATP + protein L-histidine = ADP + protein N-phospho-L-histidine.</text>
        <dbReference type="EC" id="2.7.13.3"/>
    </reaction>
</comment>
<keyword evidence="8" id="KW-0547">Nucleotide-binding</keyword>
<dbReference type="PANTHER" id="PTHR24421">
    <property type="entry name" value="NITRATE/NITRITE SENSOR PROTEIN NARX-RELATED"/>
    <property type="match status" value="1"/>
</dbReference>
<evidence type="ECO:0000256" key="3">
    <source>
        <dbReference type="ARBA" id="ARBA00022679"/>
    </source>
</evidence>
<dbReference type="EC" id="2.7.13.3" evidence="2"/>
<proteinExistence type="predicted"/>
<dbReference type="Gene3D" id="3.30.565.10">
    <property type="entry name" value="Histidine kinase-like ATPase, C-terminal domain"/>
    <property type="match status" value="1"/>
</dbReference>
<evidence type="ECO:0000256" key="1">
    <source>
        <dbReference type="ARBA" id="ARBA00000085"/>
    </source>
</evidence>
<sequence>MWNTKTNIILNISNQIPFLILFFLFLSCKKSDSASSENDSIIFFDKNYADNLKGDKKEKYLDSTVLVLKAQRNNLQIRNTYLKVASEYYYINNPKKSLNVSLKALKLSKMAHDSVRMAKASYFVGDCYENTKKDSAYFYYLQAEKIYFKLHDDDNVARMLFNKGYVLFYDGNYIECNVEISKALQYLKGSKDYELIYTCNTLMGNCLEKLLQYEEALKYHNMALEVLDKMKGNEKDQINNYNITSIINVCNLYDLQGEYSKSIEKLKPLLTDELKEGWPRLYANVLSNLAYSKMKSKDYKYVGPMLFESLRIVDSIGLEPDIIYKKIHIGEYYLTQNDTVNSIKVLNEANHLAIKIKSSNEILTTLRLLYKVDKKNSLFYTSEYIKVSDSINTIQRNAHDKYSRIEYETSRIEDENKVLTKTNFYILITSFVLILGLLIIIVLRYFKYKNQELKFFKKEQQANEEIYQLLTDQHEKIINAKENEKTKIAKELHDGIMNKIYSVRMNLGFFNANNDVEIIEKRKGYIYELQNIENEIRTISHGLSNSSLLEQSDFNILLLTLIENQKEISQTKFTYLDDDNIDWRNTQIIYKINLYRIIQEAVLNVNKYANAKKCEVKIYRKKHNILKLTIVDDGVGFDVKSRKGGIGINNMRDRAISLNGKFNITSKPNEGTKIEVTLNLSSLNEVN</sequence>
<dbReference type="SUPFAM" id="SSF48452">
    <property type="entry name" value="TPR-like"/>
    <property type="match status" value="2"/>
</dbReference>
<evidence type="ECO:0000256" key="5">
    <source>
        <dbReference type="ARBA" id="ARBA00023012"/>
    </source>
</evidence>